<evidence type="ECO:0000256" key="1">
    <source>
        <dbReference type="SAM" id="SignalP"/>
    </source>
</evidence>
<evidence type="ECO:0000313" key="3">
    <source>
        <dbReference type="Proteomes" id="UP001634394"/>
    </source>
</evidence>
<comment type="caution">
    <text evidence="2">The sequence shown here is derived from an EMBL/GenBank/DDBJ whole genome shotgun (WGS) entry which is preliminary data.</text>
</comment>
<dbReference type="Proteomes" id="UP001634394">
    <property type="component" value="Unassembled WGS sequence"/>
</dbReference>
<feature type="chain" id="PRO_5044851057" evidence="1">
    <location>
        <begin position="24"/>
        <end position="139"/>
    </location>
</feature>
<keyword evidence="3" id="KW-1185">Reference proteome</keyword>
<accession>A0ABD3XPN2</accession>
<proteinExistence type="predicted"/>
<keyword evidence="1" id="KW-0732">Signal</keyword>
<dbReference type="InterPro" id="IPR009030">
    <property type="entry name" value="Growth_fac_rcpt_cys_sf"/>
</dbReference>
<dbReference type="AlphaFoldDB" id="A0ABD3XPN2"/>
<name>A0ABD3XPN2_SINWO</name>
<dbReference type="SUPFAM" id="SSF57184">
    <property type="entry name" value="Growth factor receptor domain"/>
    <property type="match status" value="1"/>
</dbReference>
<protein>
    <submittedName>
        <fullName evidence="2">Uncharacterized protein</fullName>
    </submittedName>
</protein>
<gene>
    <name evidence="2" type="ORF">ACJMK2_000410</name>
</gene>
<reference evidence="2 3" key="1">
    <citation type="submission" date="2024-11" db="EMBL/GenBank/DDBJ databases">
        <title>Chromosome-level genome assembly of the freshwater bivalve Anodonta woodiana.</title>
        <authorList>
            <person name="Chen X."/>
        </authorList>
    </citation>
    <scope>NUCLEOTIDE SEQUENCE [LARGE SCALE GENOMIC DNA]</scope>
    <source>
        <strain evidence="2">MN2024</strain>
        <tissue evidence="2">Gills</tissue>
    </source>
</reference>
<sequence>MKGHLVVLFSLCLAATCLDPVYAAVMLMTPCPFGCIQNDCYINVGCPLGRCQQGWCSRSGGNNMGMTCVRFCPLGEFCSGVVAGSFCLACGVNNCLRCVERYKCSSCKAGYTLSSNNARCISLRKKSTHEDIKIKLLLE</sequence>
<organism evidence="2 3">
    <name type="scientific">Sinanodonta woodiana</name>
    <name type="common">Chinese pond mussel</name>
    <name type="synonym">Anodonta woodiana</name>
    <dbReference type="NCBI Taxonomy" id="1069815"/>
    <lineage>
        <taxon>Eukaryota</taxon>
        <taxon>Metazoa</taxon>
        <taxon>Spiralia</taxon>
        <taxon>Lophotrochozoa</taxon>
        <taxon>Mollusca</taxon>
        <taxon>Bivalvia</taxon>
        <taxon>Autobranchia</taxon>
        <taxon>Heteroconchia</taxon>
        <taxon>Palaeoheterodonta</taxon>
        <taxon>Unionida</taxon>
        <taxon>Unionoidea</taxon>
        <taxon>Unionidae</taxon>
        <taxon>Unioninae</taxon>
        <taxon>Sinanodonta</taxon>
    </lineage>
</organism>
<feature type="signal peptide" evidence="1">
    <location>
        <begin position="1"/>
        <end position="23"/>
    </location>
</feature>
<dbReference type="EMBL" id="JBJQND010000001">
    <property type="protein sequence ID" value="KAL3888027.1"/>
    <property type="molecule type" value="Genomic_DNA"/>
</dbReference>
<dbReference type="Gene3D" id="2.10.220.10">
    <property type="entry name" value="Hormone Receptor, Insulin-like Growth Factor Receptor 1, Chain A, domain 2"/>
    <property type="match status" value="1"/>
</dbReference>
<evidence type="ECO:0000313" key="2">
    <source>
        <dbReference type="EMBL" id="KAL3888027.1"/>
    </source>
</evidence>